<dbReference type="EMBL" id="VSSQ01103259">
    <property type="protein sequence ID" value="MPN44254.1"/>
    <property type="molecule type" value="Genomic_DNA"/>
</dbReference>
<proteinExistence type="predicted"/>
<comment type="caution">
    <text evidence="2">The sequence shown here is derived from an EMBL/GenBank/DDBJ whole genome shotgun (WGS) entry which is preliminary data.</text>
</comment>
<gene>
    <name evidence="2" type="ORF">SDC9_191816</name>
</gene>
<name>A0A645I776_9ZZZZ</name>
<sequence length="80" mass="9203">MCMHGQRDQLEHQRPDHHHAEKCHRHGQRIGAEHAPHIAAVKAGIGRHDGAAHQERHDAGHEKRKDKWCVAPVQLQRRKS</sequence>
<protein>
    <submittedName>
        <fullName evidence="2">Uncharacterized protein</fullName>
    </submittedName>
</protein>
<reference evidence="2" key="1">
    <citation type="submission" date="2019-08" db="EMBL/GenBank/DDBJ databases">
        <authorList>
            <person name="Kucharzyk K."/>
            <person name="Murdoch R.W."/>
            <person name="Higgins S."/>
            <person name="Loffler F."/>
        </authorList>
    </citation>
    <scope>NUCLEOTIDE SEQUENCE</scope>
</reference>
<dbReference type="AlphaFoldDB" id="A0A645I776"/>
<evidence type="ECO:0000313" key="2">
    <source>
        <dbReference type="EMBL" id="MPN44254.1"/>
    </source>
</evidence>
<feature type="compositionally biased region" description="Basic and acidic residues" evidence="1">
    <location>
        <begin position="1"/>
        <end position="14"/>
    </location>
</feature>
<organism evidence="2">
    <name type="scientific">bioreactor metagenome</name>
    <dbReference type="NCBI Taxonomy" id="1076179"/>
    <lineage>
        <taxon>unclassified sequences</taxon>
        <taxon>metagenomes</taxon>
        <taxon>ecological metagenomes</taxon>
    </lineage>
</organism>
<feature type="region of interest" description="Disordered" evidence="1">
    <location>
        <begin position="1"/>
        <end position="28"/>
    </location>
</feature>
<evidence type="ECO:0000256" key="1">
    <source>
        <dbReference type="SAM" id="MobiDB-lite"/>
    </source>
</evidence>
<feature type="compositionally biased region" description="Basic and acidic residues" evidence="1">
    <location>
        <begin position="47"/>
        <end position="68"/>
    </location>
</feature>
<feature type="compositionally biased region" description="Basic residues" evidence="1">
    <location>
        <begin position="15"/>
        <end position="28"/>
    </location>
</feature>
<accession>A0A645I776</accession>
<feature type="region of interest" description="Disordered" evidence="1">
    <location>
        <begin position="47"/>
        <end position="80"/>
    </location>
</feature>